<dbReference type="Proteomes" id="UP000548476">
    <property type="component" value="Unassembled WGS sequence"/>
</dbReference>
<dbReference type="EMBL" id="JACHGT010000006">
    <property type="protein sequence ID" value="MBB6035113.1"/>
    <property type="molecule type" value="Genomic_DNA"/>
</dbReference>
<evidence type="ECO:0000313" key="3">
    <source>
        <dbReference type="Proteomes" id="UP000548476"/>
    </source>
</evidence>
<evidence type="ECO:0000256" key="1">
    <source>
        <dbReference type="SAM" id="MobiDB-lite"/>
    </source>
</evidence>
<comment type="caution">
    <text evidence="2">The sequence shown here is derived from an EMBL/GenBank/DDBJ whole genome shotgun (WGS) entry which is preliminary data.</text>
</comment>
<protein>
    <submittedName>
        <fullName evidence="2">Uncharacterized protein</fullName>
    </submittedName>
</protein>
<gene>
    <name evidence="2" type="ORF">HNR73_002970</name>
</gene>
<dbReference type="AlphaFoldDB" id="A0A841FJJ0"/>
<name>A0A841FJJ0_9ACTN</name>
<evidence type="ECO:0000313" key="2">
    <source>
        <dbReference type="EMBL" id="MBB6035113.1"/>
    </source>
</evidence>
<dbReference type="RefSeq" id="WP_184787986.1">
    <property type="nucleotide sequence ID" value="NZ_BONT01000007.1"/>
</dbReference>
<feature type="compositionally biased region" description="Polar residues" evidence="1">
    <location>
        <begin position="88"/>
        <end position="111"/>
    </location>
</feature>
<proteinExistence type="predicted"/>
<feature type="compositionally biased region" description="Polar residues" evidence="1">
    <location>
        <begin position="123"/>
        <end position="137"/>
    </location>
</feature>
<sequence length="137" mass="13666">MTTGVRASGKTLAAPIPSHHTAPFTTVTPPPEAADSTAATAAAPDRKVAPAAASARVIGPRRALRATNTPPAARPATRTSASQEKRANSGSPCLTKTLTVEGSNSTSSAPSGLNPMTHAPTATVASDTSASRPSTEK</sequence>
<reference evidence="2 3" key="1">
    <citation type="submission" date="2020-08" db="EMBL/GenBank/DDBJ databases">
        <title>Genomic Encyclopedia of Type Strains, Phase IV (KMG-IV): sequencing the most valuable type-strain genomes for metagenomic binning, comparative biology and taxonomic classification.</title>
        <authorList>
            <person name="Goeker M."/>
        </authorList>
    </citation>
    <scope>NUCLEOTIDE SEQUENCE [LARGE SCALE GENOMIC DNA]</scope>
    <source>
        <strain evidence="2 3">YIM 65646</strain>
    </source>
</reference>
<feature type="compositionally biased region" description="Low complexity" evidence="1">
    <location>
        <begin position="33"/>
        <end position="79"/>
    </location>
</feature>
<accession>A0A841FJJ0</accession>
<organism evidence="2 3">
    <name type="scientific">Phytomonospora endophytica</name>
    <dbReference type="NCBI Taxonomy" id="714109"/>
    <lineage>
        <taxon>Bacteria</taxon>
        <taxon>Bacillati</taxon>
        <taxon>Actinomycetota</taxon>
        <taxon>Actinomycetes</taxon>
        <taxon>Micromonosporales</taxon>
        <taxon>Micromonosporaceae</taxon>
        <taxon>Phytomonospora</taxon>
    </lineage>
</organism>
<feature type="region of interest" description="Disordered" evidence="1">
    <location>
        <begin position="1"/>
        <end position="137"/>
    </location>
</feature>
<keyword evidence="3" id="KW-1185">Reference proteome</keyword>